<comment type="caution">
    <text evidence="2">The sequence shown here is derived from an EMBL/GenBank/DDBJ whole genome shotgun (WGS) entry which is preliminary data.</text>
</comment>
<evidence type="ECO:0000256" key="1">
    <source>
        <dbReference type="SAM" id="Phobius"/>
    </source>
</evidence>
<accession>A0A1J5Q0Q4</accession>
<keyword evidence="1" id="KW-0812">Transmembrane</keyword>
<gene>
    <name evidence="2" type="ORF">GALL_449270</name>
</gene>
<evidence type="ECO:0008006" key="3">
    <source>
        <dbReference type="Google" id="ProtNLM"/>
    </source>
</evidence>
<feature type="transmembrane region" description="Helical" evidence="1">
    <location>
        <begin position="12"/>
        <end position="36"/>
    </location>
</feature>
<sequence length="163" mass="17264">MTKPPSRPDQRGFTLIEMIIFIVVVSVALAGILSVMNTVVKSSADPMVRKQSFAIAESLLEEILLKNYCDPDPGGADPPVCGTHVVKANRADYDNVSDYNGYTTTGIVDLTGAATSGLSNYNISPQVAVSSTTLGGLTVKQVVVSVTDPQGNVYSLTGYRANY</sequence>
<keyword evidence="1" id="KW-0472">Membrane</keyword>
<dbReference type="AlphaFoldDB" id="A0A1J5Q0Q4"/>
<keyword evidence="1" id="KW-1133">Transmembrane helix</keyword>
<protein>
    <recommendedName>
        <fullName evidence="3">MSHA pilin protein MshD</fullName>
    </recommendedName>
</protein>
<dbReference type="PROSITE" id="PS00409">
    <property type="entry name" value="PROKAR_NTER_METHYL"/>
    <property type="match status" value="1"/>
</dbReference>
<dbReference type="InterPro" id="IPR012902">
    <property type="entry name" value="N_methyl_site"/>
</dbReference>
<evidence type="ECO:0000313" key="2">
    <source>
        <dbReference type="EMBL" id="OIQ73436.1"/>
    </source>
</evidence>
<dbReference type="Pfam" id="PF07963">
    <property type="entry name" value="N_methyl"/>
    <property type="match status" value="1"/>
</dbReference>
<organism evidence="2">
    <name type="scientific">mine drainage metagenome</name>
    <dbReference type="NCBI Taxonomy" id="410659"/>
    <lineage>
        <taxon>unclassified sequences</taxon>
        <taxon>metagenomes</taxon>
        <taxon>ecological metagenomes</taxon>
    </lineage>
</organism>
<proteinExistence type="predicted"/>
<name>A0A1J5Q0Q4_9ZZZZ</name>
<dbReference type="EMBL" id="MLJW01002870">
    <property type="protein sequence ID" value="OIQ73436.1"/>
    <property type="molecule type" value="Genomic_DNA"/>
</dbReference>
<reference evidence="2" key="1">
    <citation type="submission" date="2016-10" db="EMBL/GenBank/DDBJ databases">
        <title>Sequence of Gallionella enrichment culture.</title>
        <authorList>
            <person name="Poehlein A."/>
            <person name="Muehling M."/>
            <person name="Daniel R."/>
        </authorList>
    </citation>
    <scope>NUCLEOTIDE SEQUENCE</scope>
</reference>
<dbReference type="NCBIfam" id="TIGR02532">
    <property type="entry name" value="IV_pilin_GFxxxE"/>
    <property type="match status" value="1"/>
</dbReference>